<protein>
    <submittedName>
        <fullName evidence="5">Ras GTPase-activating protein nGAP</fullName>
    </submittedName>
</protein>
<feature type="region of interest" description="Disordered" evidence="3">
    <location>
        <begin position="372"/>
        <end position="400"/>
    </location>
</feature>
<feature type="compositionally biased region" description="Polar residues" evidence="3">
    <location>
        <begin position="616"/>
        <end position="631"/>
    </location>
</feature>
<dbReference type="InterPro" id="IPR001936">
    <property type="entry name" value="RasGAP_dom"/>
</dbReference>
<dbReference type="SMART" id="SM00323">
    <property type="entry name" value="RasGAP"/>
    <property type="match status" value="1"/>
</dbReference>
<dbReference type="GO" id="GO:0005096">
    <property type="term" value="F:GTPase activator activity"/>
    <property type="evidence" value="ECO:0007669"/>
    <property type="project" value="UniProtKB-KW"/>
</dbReference>
<dbReference type="InterPro" id="IPR008936">
    <property type="entry name" value="Rho_GTPase_activation_prot"/>
</dbReference>
<dbReference type="PROSITE" id="PS00509">
    <property type="entry name" value="RAS_GTPASE_ACTIV_1"/>
    <property type="match status" value="1"/>
</dbReference>
<evidence type="ECO:0000256" key="2">
    <source>
        <dbReference type="SAM" id="Coils"/>
    </source>
</evidence>
<accession>A0ABD2Q087</accession>
<feature type="non-terminal residue" evidence="5">
    <location>
        <position position="1"/>
    </location>
</feature>
<dbReference type="InterPro" id="IPR039360">
    <property type="entry name" value="Ras_GTPase"/>
</dbReference>
<dbReference type="PANTHER" id="PTHR10194">
    <property type="entry name" value="RAS GTPASE-ACTIVATING PROTEINS"/>
    <property type="match status" value="1"/>
</dbReference>
<feature type="compositionally biased region" description="Low complexity" evidence="3">
    <location>
        <begin position="509"/>
        <end position="525"/>
    </location>
</feature>
<proteinExistence type="predicted"/>
<name>A0ABD2Q087_9PLAT</name>
<dbReference type="PROSITE" id="PS50018">
    <property type="entry name" value="RAS_GTPASE_ACTIV_2"/>
    <property type="match status" value="1"/>
</dbReference>
<keyword evidence="2" id="KW-0175">Coiled coil</keyword>
<feature type="compositionally biased region" description="Low complexity" evidence="3">
    <location>
        <begin position="383"/>
        <end position="395"/>
    </location>
</feature>
<reference evidence="5 6" key="1">
    <citation type="submission" date="2024-11" db="EMBL/GenBank/DDBJ databases">
        <title>Adaptive evolution of stress response genes in parasites aligns with host niche diversity.</title>
        <authorList>
            <person name="Hahn C."/>
            <person name="Resl P."/>
        </authorList>
    </citation>
    <scope>NUCLEOTIDE SEQUENCE [LARGE SCALE GENOMIC DNA]</scope>
    <source>
        <strain evidence="5">EGGRZ-B1_66</strain>
        <tissue evidence="5">Body</tissue>
    </source>
</reference>
<dbReference type="AlphaFoldDB" id="A0ABD2Q087"/>
<organism evidence="5 6">
    <name type="scientific">Cichlidogyrus casuarinus</name>
    <dbReference type="NCBI Taxonomy" id="1844966"/>
    <lineage>
        <taxon>Eukaryota</taxon>
        <taxon>Metazoa</taxon>
        <taxon>Spiralia</taxon>
        <taxon>Lophotrochozoa</taxon>
        <taxon>Platyhelminthes</taxon>
        <taxon>Monogenea</taxon>
        <taxon>Monopisthocotylea</taxon>
        <taxon>Dactylogyridea</taxon>
        <taxon>Ancyrocephalidae</taxon>
        <taxon>Cichlidogyrus</taxon>
    </lineage>
</organism>
<evidence type="ECO:0000313" key="6">
    <source>
        <dbReference type="Proteomes" id="UP001626550"/>
    </source>
</evidence>
<gene>
    <name evidence="5" type="primary">RASAL2_2</name>
    <name evidence="5" type="ORF">Ciccas_009282</name>
</gene>
<feature type="coiled-coil region" evidence="2">
    <location>
        <begin position="466"/>
        <end position="500"/>
    </location>
</feature>
<evidence type="ECO:0000256" key="1">
    <source>
        <dbReference type="ARBA" id="ARBA00022468"/>
    </source>
</evidence>
<dbReference type="PANTHER" id="PTHR10194:SF146">
    <property type="entry name" value="RAS GTPASE-ACTIVATING PROTEIN 1"/>
    <property type="match status" value="1"/>
</dbReference>
<dbReference type="Gene3D" id="1.10.506.10">
    <property type="entry name" value="GTPase Activation - p120gap, domain 1"/>
    <property type="match status" value="1"/>
</dbReference>
<feature type="region of interest" description="Disordered" evidence="3">
    <location>
        <begin position="608"/>
        <end position="631"/>
    </location>
</feature>
<comment type="caution">
    <text evidence="5">The sequence shown here is derived from an EMBL/GenBank/DDBJ whole genome shotgun (WGS) entry which is preliminary data.</text>
</comment>
<dbReference type="Pfam" id="PF00616">
    <property type="entry name" value="RasGAP"/>
    <property type="match status" value="1"/>
</dbReference>
<feature type="non-terminal residue" evidence="5">
    <location>
        <position position="631"/>
    </location>
</feature>
<keyword evidence="6" id="KW-1185">Reference proteome</keyword>
<feature type="domain" description="Ras-GAP" evidence="4">
    <location>
        <begin position="1"/>
        <end position="152"/>
    </location>
</feature>
<sequence length="631" mass="71110">YLQRLLKDFIENIMNGPEMDLEVDPSRLPTKAVVSPSSSGPTGKWAVAGTQLYDNQVALLNAFSQVWSAIQNSLEYFPRALQETFGILRKYIERDYPADTADRLLSSCLFLRFICPAILGPMLFGLTNSLSDDPKVTRNLTLVAKALQTLANLARFEEKEFYMRFLNDFVCGQHEEMRRFLRVISMPPPPKRADVDTLLDNREHHQFIHINYEFARIHTLLCDILKDQNEVPGQLQRLPGILDAVSGMLSNGTLDLKSSQSSLSQAVEAEQPKCTLNGISENEDFEVIYCNDSALQKMRDQNQFQAATKLHSNTRWPSGPELSKALTNGILLEPKQQNKEHVLRIGSLPTTPQKKKLSGAFRACSMRQNSIPHSSGDEYFSPSTATNSNNNGSTSIPGPRMGTRAIQLSRERLHVSSDVSLHILLEEFTFVKKINSAIFPSGSPSLVTRSNNNNEATDVNSLHSILQRQEIRMLQAETRLSECNSEIARLHAHIDELQRLNSQPRTTIDGSSQLSDSDQFSTSSQSSLNRHSLSFWNCPSSPSHPLHRRLDELQTLIERGYSELEELTGQIGTRPDFEQDCPNVVERMEMLNQDLCRLKEKYEHIRSCSVEPADQRTPTMPTKVSKNPSQP</sequence>
<keyword evidence="1" id="KW-0343">GTPase activation</keyword>
<dbReference type="SUPFAM" id="SSF48350">
    <property type="entry name" value="GTPase activation domain, GAP"/>
    <property type="match status" value="1"/>
</dbReference>
<dbReference type="EMBL" id="JBJKFK010001843">
    <property type="protein sequence ID" value="KAL3312131.1"/>
    <property type="molecule type" value="Genomic_DNA"/>
</dbReference>
<feature type="region of interest" description="Disordered" evidence="3">
    <location>
        <begin position="501"/>
        <end position="525"/>
    </location>
</feature>
<evidence type="ECO:0000256" key="3">
    <source>
        <dbReference type="SAM" id="MobiDB-lite"/>
    </source>
</evidence>
<dbReference type="Proteomes" id="UP001626550">
    <property type="component" value="Unassembled WGS sequence"/>
</dbReference>
<dbReference type="InterPro" id="IPR023152">
    <property type="entry name" value="RasGAP_CS"/>
</dbReference>
<evidence type="ECO:0000259" key="4">
    <source>
        <dbReference type="PROSITE" id="PS50018"/>
    </source>
</evidence>
<evidence type="ECO:0000313" key="5">
    <source>
        <dbReference type="EMBL" id="KAL3312131.1"/>
    </source>
</evidence>